<dbReference type="PANTHER" id="PTHR30629:SF2">
    <property type="entry name" value="PROPHAGE INTEGRASE INTS-RELATED"/>
    <property type="match status" value="1"/>
</dbReference>
<dbReference type="InterPro" id="IPR038488">
    <property type="entry name" value="Integrase_DNA-bd_sf"/>
</dbReference>
<dbReference type="Pfam" id="PF00589">
    <property type="entry name" value="Phage_integrase"/>
    <property type="match status" value="1"/>
</dbReference>
<comment type="caution">
    <text evidence="7">The sequence shown here is derived from an EMBL/GenBank/DDBJ whole genome shotgun (WGS) entry which is preliminary data.</text>
</comment>
<dbReference type="GO" id="GO:0006310">
    <property type="term" value="P:DNA recombination"/>
    <property type="evidence" value="ECO:0007669"/>
    <property type="project" value="UniProtKB-KW"/>
</dbReference>
<dbReference type="GO" id="GO:0003677">
    <property type="term" value="F:DNA binding"/>
    <property type="evidence" value="ECO:0007669"/>
    <property type="project" value="UniProtKB-KW"/>
</dbReference>
<gene>
    <name evidence="7" type="ORF">D3218_01595</name>
</gene>
<dbReference type="Proteomes" id="UP000265750">
    <property type="component" value="Unassembled WGS sequence"/>
</dbReference>
<keyword evidence="8" id="KW-1185">Reference proteome</keyword>
<dbReference type="Pfam" id="PF22022">
    <property type="entry name" value="Phage_int_M"/>
    <property type="match status" value="1"/>
</dbReference>
<proteinExistence type="inferred from homology"/>
<dbReference type="InterPro" id="IPR053876">
    <property type="entry name" value="Phage_int_M"/>
</dbReference>
<organism evidence="7 8">
    <name type="scientific">Aureimonas flava</name>
    <dbReference type="NCBI Taxonomy" id="2320271"/>
    <lineage>
        <taxon>Bacteria</taxon>
        <taxon>Pseudomonadati</taxon>
        <taxon>Pseudomonadota</taxon>
        <taxon>Alphaproteobacteria</taxon>
        <taxon>Hyphomicrobiales</taxon>
        <taxon>Aurantimonadaceae</taxon>
        <taxon>Aureimonas</taxon>
    </lineage>
</organism>
<feature type="region of interest" description="Disordered" evidence="5">
    <location>
        <begin position="1"/>
        <end position="21"/>
    </location>
</feature>
<dbReference type="Gene3D" id="3.30.160.390">
    <property type="entry name" value="Integrase, DNA-binding domain"/>
    <property type="match status" value="1"/>
</dbReference>
<dbReference type="InterPro" id="IPR025166">
    <property type="entry name" value="Integrase_DNA_bind_dom"/>
</dbReference>
<dbReference type="AlphaFoldDB" id="A0A3A1WXN1"/>
<feature type="domain" description="Tyr recombinase" evidence="6">
    <location>
        <begin position="218"/>
        <end position="390"/>
    </location>
</feature>
<accession>A0A3A1WXN1</accession>
<keyword evidence="4" id="KW-0233">DNA recombination</keyword>
<dbReference type="GO" id="GO:0015074">
    <property type="term" value="P:DNA integration"/>
    <property type="evidence" value="ECO:0007669"/>
    <property type="project" value="UniProtKB-KW"/>
</dbReference>
<evidence type="ECO:0000256" key="5">
    <source>
        <dbReference type="SAM" id="MobiDB-lite"/>
    </source>
</evidence>
<dbReference type="RefSeq" id="WP_119538137.1">
    <property type="nucleotide sequence ID" value="NZ_QYRN01000001.1"/>
</dbReference>
<dbReference type="InterPro" id="IPR002104">
    <property type="entry name" value="Integrase_catalytic"/>
</dbReference>
<evidence type="ECO:0000256" key="1">
    <source>
        <dbReference type="ARBA" id="ARBA00008857"/>
    </source>
</evidence>
<evidence type="ECO:0000256" key="2">
    <source>
        <dbReference type="ARBA" id="ARBA00022908"/>
    </source>
</evidence>
<dbReference type="PROSITE" id="PS51898">
    <property type="entry name" value="TYR_RECOMBINASE"/>
    <property type="match status" value="1"/>
</dbReference>
<dbReference type="EMBL" id="QYRN01000001">
    <property type="protein sequence ID" value="RIY03479.1"/>
    <property type="molecule type" value="Genomic_DNA"/>
</dbReference>
<reference evidence="8" key="1">
    <citation type="submission" date="2018-09" db="EMBL/GenBank/DDBJ databases">
        <authorList>
            <person name="Tuo L."/>
        </authorList>
    </citation>
    <scope>NUCLEOTIDE SEQUENCE [LARGE SCALE GENOMIC DNA]</scope>
    <source>
        <strain evidence="8">M2BS4Y-1</strain>
    </source>
</reference>
<keyword evidence="3" id="KW-0238">DNA-binding</keyword>
<dbReference type="InterPro" id="IPR013762">
    <property type="entry name" value="Integrase-like_cat_sf"/>
</dbReference>
<dbReference type="Pfam" id="PF13356">
    <property type="entry name" value="Arm-DNA-bind_3"/>
    <property type="match status" value="1"/>
</dbReference>
<evidence type="ECO:0000313" key="7">
    <source>
        <dbReference type="EMBL" id="RIY03479.1"/>
    </source>
</evidence>
<dbReference type="PANTHER" id="PTHR30629">
    <property type="entry name" value="PROPHAGE INTEGRASE"/>
    <property type="match status" value="1"/>
</dbReference>
<dbReference type="OrthoDB" id="9795573at2"/>
<keyword evidence="2" id="KW-0229">DNA integration</keyword>
<evidence type="ECO:0000256" key="4">
    <source>
        <dbReference type="ARBA" id="ARBA00023172"/>
    </source>
</evidence>
<comment type="similarity">
    <text evidence="1">Belongs to the 'phage' integrase family.</text>
</comment>
<sequence>MARGGNKLTDTAAKSSALKAGRHSDGGGLYLNVSASGSKSWLFMWVVAGKRREMGLGAYPMIGLAKARKLASDCRDAVAEGRDPIAEKKAEAPSEPTFGECADDLISSMKGSWRNAKHRDQWMTTLSRKRDDDGALVRDGYCLKLIDRKVSAIGTDDVLAVLKPIWATKAETASRLRGRIERVLDYAKAKGWRTGENPALWRGHLANILPARQKLQRGHHAAMPYDQVPAFLQQVRGAEALAARALELTILTAARSGETLNAVWSEIDLERAVWTIPAGRMKAAKEHRVPLVPRAVEILKLLHEARTGDHVFPGQKPGRPLSNMAMEMLLRRMKVDVTVHGFRSAFRDWAGEETSFPREVAEQALAHTVGDATERAYRRGDALEKRRKLMEAWASYLTPAPEGVVKLRA</sequence>
<dbReference type="CDD" id="cd00801">
    <property type="entry name" value="INT_P4_C"/>
    <property type="match status" value="1"/>
</dbReference>
<dbReference type="InterPro" id="IPR050808">
    <property type="entry name" value="Phage_Integrase"/>
</dbReference>
<name>A0A3A1WXN1_9HYPH</name>
<protein>
    <submittedName>
        <fullName evidence="7">DUF4102 domain-containing protein</fullName>
    </submittedName>
</protein>
<evidence type="ECO:0000256" key="3">
    <source>
        <dbReference type="ARBA" id="ARBA00023125"/>
    </source>
</evidence>
<dbReference type="InterPro" id="IPR010998">
    <property type="entry name" value="Integrase_recombinase_N"/>
</dbReference>
<dbReference type="SUPFAM" id="SSF56349">
    <property type="entry name" value="DNA breaking-rejoining enzymes"/>
    <property type="match status" value="1"/>
</dbReference>
<dbReference type="Gene3D" id="1.10.443.10">
    <property type="entry name" value="Intergrase catalytic core"/>
    <property type="match status" value="1"/>
</dbReference>
<dbReference type="InterPro" id="IPR011010">
    <property type="entry name" value="DNA_brk_join_enz"/>
</dbReference>
<dbReference type="Gene3D" id="1.10.150.130">
    <property type="match status" value="1"/>
</dbReference>
<evidence type="ECO:0000259" key="6">
    <source>
        <dbReference type="PROSITE" id="PS51898"/>
    </source>
</evidence>
<evidence type="ECO:0000313" key="8">
    <source>
        <dbReference type="Proteomes" id="UP000265750"/>
    </source>
</evidence>